<sequence>MWPRACQHRVGRGRAAWRGNIVCSAATIGCRLRLRCLGRAHILDLQLHVLLLLHLHDPVLPGHVHYHAVAHHGFLYQHHVYSRLLPPCRGPSCSRIASYTSIGAIPYPAGVRRTRCRC</sequence>
<name>A0AAF6B3E4_MARPO</name>
<gene>
    <name evidence="1" type="ORF">Mp_3g21920</name>
</gene>
<dbReference type="Proteomes" id="UP001162541">
    <property type="component" value="Chromosome 3"/>
</dbReference>
<reference evidence="2" key="1">
    <citation type="journal article" date="2020" name="Curr. Biol.">
        <title>Chromatin organization in early land plants reveals an ancestral association between H3K27me3, transposons, and constitutive heterochromatin.</title>
        <authorList>
            <person name="Montgomery S.A."/>
            <person name="Tanizawa Y."/>
            <person name="Galik B."/>
            <person name="Wang N."/>
            <person name="Ito T."/>
            <person name="Mochizuki T."/>
            <person name="Akimcheva S."/>
            <person name="Bowman J.L."/>
            <person name="Cognat V."/>
            <person name="Marechal-Drouard L."/>
            <person name="Ekker H."/>
            <person name="Hong S.F."/>
            <person name="Kohchi T."/>
            <person name="Lin S.S."/>
            <person name="Liu L.D."/>
            <person name="Nakamura Y."/>
            <person name="Valeeva L.R."/>
            <person name="Shakirov E.V."/>
            <person name="Shippen D.E."/>
            <person name="Wei W.L."/>
            <person name="Yagura M."/>
            <person name="Yamaoka S."/>
            <person name="Yamato K.T."/>
            <person name="Liu C."/>
            <person name="Berger F."/>
        </authorList>
    </citation>
    <scope>NUCLEOTIDE SEQUENCE [LARGE SCALE GENOMIC DNA]</scope>
    <source>
        <strain evidence="2">Tak-1</strain>
    </source>
</reference>
<protein>
    <submittedName>
        <fullName evidence="1">Uncharacterized protein</fullName>
    </submittedName>
</protein>
<dbReference type="PROSITE" id="PS51257">
    <property type="entry name" value="PROKAR_LIPOPROTEIN"/>
    <property type="match status" value="1"/>
</dbReference>
<dbReference type="EMBL" id="AP019868">
    <property type="protein sequence ID" value="BBN06528.1"/>
    <property type="molecule type" value="Genomic_DNA"/>
</dbReference>
<accession>A0AAF6B3E4</accession>
<evidence type="ECO:0000313" key="1">
    <source>
        <dbReference type="EMBL" id="BBN06528.1"/>
    </source>
</evidence>
<proteinExistence type="predicted"/>
<dbReference type="AlphaFoldDB" id="A0AAF6B3E4"/>
<evidence type="ECO:0000313" key="2">
    <source>
        <dbReference type="Proteomes" id="UP001162541"/>
    </source>
</evidence>
<organism evidence="1 2">
    <name type="scientific">Marchantia polymorpha subsp. ruderalis</name>
    <dbReference type="NCBI Taxonomy" id="1480154"/>
    <lineage>
        <taxon>Eukaryota</taxon>
        <taxon>Viridiplantae</taxon>
        <taxon>Streptophyta</taxon>
        <taxon>Embryophyta</taxon>
        <taxon>Marchantiophyta</taxon>
        <taxon>Marchantiopsida</taxon>
        <taxon>Marchantiidae</taxon>
        <taxon>Marchantiales</taxon>
        <taxon>Marchantiaceae</taxon>
        <taxon>Marchantia</taxon>
    </lineage>
</organism>